<gene>
    <name evidence="1" type="ordered locus">PHZ_p0185</name>
</gene>
<dbReference type="EMBL" id="CP000748">
    <property type="protein sequence ID" value="ACG80128.1"/>
    <property type="molecule type" value="Genomic_DNA"/>
</dbReference>
<reference evidence="1 2" key="1">
    <citation type="journal article" date="2008" name="BMC Genomics">
        <title>Complete genome of Phenylobacterium zucineum - a novel facultative intracellular bacterium isolated from human erythroleukemia cell line K562.</title>
        <authorList>
            <person name="Luo Y."/>
            <person name="Xu X."/>
            <person name="Ding Z."/>
            <person name="Liu Z."/>
            <person name="Zhang B."/>
            <person name="Yan Z."/>
            <person name="Sun J."/>
            <person name="Hu S."/>
            <person name="Hu X."/>
        </authorList>
    </citation>
    <scope>NUCLEOTIDE SEQUENCE [LARGE SCALE GENOMIC DNA]</scope>
    <source>
        <strain evidence="2">HLK1</strain>
        <plasmid evidence="2">Plasmid pHLK1</plasmid>
    </source>
</reference>
<dbReference type="RefSeq" id="WP_012520428.1">
    <property type="nucleotide sequence ID" value="NC_011143.1"/>
</dbReference>
<dbReference type="KEGG" id="pzu:PHZ_p0185"/>
<geneLocation type="plasmid" evidence="2">
    <name>pHLK1</name>
</geneLocation>
<name>B4RIF3_PHEZH</name>
<protein>
    <submittedName>
        <fullName evidence="1">Uncharacterized protein</fullName>
    </submittedName>
</protein>
<evidence type="ECO:0000313" key="2">
    <source>
        <dbReference type="Proteomes" id="UP000001868"/>
    </source>
</evidence>
<dbReference type="AlphaFoldDB" id="B4RIF3"/>
<evidence type="ECO:0000313" key="1">
    <source>
        <dbReference type="EMBL" id="ACG80128.1"/>
    </source>
</evidence>
<dbReference type="HOGENOM" id="CLU_2790342_0_0_5"/>
<organism evidence="1 2">
    <name type="scientific">Phenylobacterium zucineum (strain HLK1)</name>
    <dbReference type="NCBI Taxonomy" id="450851"/>
    <lineage>
        <taxon>Bacteria</taxon>
        <taxon>Pseudomonadati</taxon>
        <taxon>Pseudomonadota</taxon>
        <taxon>Alphaproteobacteria</taxon>
        <taxon>Caulobacterales</taxon>
        <taxon>Caulobacteraceae</taxon>
        <taxon>Phenylobacterium</taxon>
    </lineage>
</organism>
<dbReference type="Proteomes" id="UP000001868">
    <property type="component" value="Plasmid pHLK1"/>
</dbReference>
<accession>B4RIF3</accession>
<keyword evidence="2" id="KW-1185">Reference proteome</keyword>
<sequence length="68" mass="7614">MLKTYALYLRAADENTSRVEAVTCKTNVEAMQRARALLAQNPQYEAVDVSCGDGELFRVKRDRKPPPG</sequence>
<keyword evidence="1" id="KW-0614">Plasmid</keyword>
<proteinExistence type="predicted"/>